<dbReference type="AlphaFoldDB" id="A0A0V0GH35"/>
<accession>A0A0V0GH35</accession>
<reference evidence="1" key="1">
    <citation type="submission" date="2015-12" db="EMBL/GenBank/DDBJ databases">
        <title>Gene expression during late stages of embryo sac development: a critical building block for successful pollen-pistil interactions.</title>
        <authorList>
            <person name="Liu Y."/>
            <person name="Joly V."/>
            <person name="Sabar M."/>
            <person name="Matton D.P."/>
        </authorList>
    </citation>
    <scope>NUCLEOTIDE SEQUENCE</scope>
</reference>
<protein>
    <submittedName>
        <fullName evidence="1">Putative ovule protein</fullName>
    </submittedName>
</protein>
<dbReference type="EMBL" id="GEDG01038379">
    <property type="protein sequence ID" value="JAP07620.1"/>
    <property type="molecule type" value="Transcribed_RNA"/>
</dbReference>
<evidence type="ECO:0000313" key="1">
    <source>
        <dbReference type="EMBL" id="JAP07620.1"/>
    </source>
</evidence>
<proteinExistence type="predicted"/>
<name>A0A0V0GH35_SOLCH</name>
<sequence length="73" mass="8419">MQRFWSCWWSVCTKFNDRCCCGCCIWRFSWGTDQFSYSRNYCYCSAAGIRSGGNGCYIGISLFSAFDFSSSFV</sequence>
<organism evidence="1">
    <name type="scientific">Solanum chacoense</name>
    <name type="common">Chaco potato</name>
    <dbReference type="NCBI Taxonomy" id="4108"/>
    <lineage>
        <taxon>Eukaryota</taxon>
        <taxon>Viridiplantae</taxon>
        <taxon>Streptophyta</taxon>
        <taxon>Embryophyta</taxon>
        <taxon>Tracheophyta</taxon>
        <taxon>Spermatophyta</taxon>
        <taxon>Magnoliopsida</taxon>
        <taxon>eudicotyledons</taxon>
        <taxon>Gunneridae</taxon>
        <taxon>Pentapetalae</taxon>
        <taxon>asterids</taxon>
        <taxon>lamiids</taxon>
        <taxon>Solanales</taxon>
        <taxon>Solanaceae</taxon>
        <taxon>Solanoideae</taxon>
        <taxon>Solaneae</taxon>
        <taxon>Solanum</taxon>
    </lineage>
</organism>